<dbReference type="SUPFAM" id="SSF51261">
    <property type="entry name" value="Duplicated hybrid motif"/>
    <property type="match status" value="1"/>
</dbReference>
<dbReference type="Gene3D" id="6.10.250.3150">
    <property type="match status" value="1"/>
</dbReference>
<dbReference type="Gene3D" id="2.70.70.10">
    <property type="entry name" value="Glucose Permease (Domain IIA)"/>
    <property type="match status" value="1"/>
</dbReference>
<gene>
    <name evidence="3" type="ORF">A3A93_04555</name>
</gene>
<keyword evidence="1" id="KW-0175">Coiled coil</keyword>
<evidence type="ECO:0000256" key="2">
    <source>
        <dbReference type="SAM" id="MobiDB-lite"/>
    </source>
</evidence>
<dbReference type="InterPro" id="IPR011055">
    <property type="entry name" value="Dup_hybrid_motif"/>
</dbReference>
<name>A0A1F7IVW2_9BACT</name>
<proteinExistence type="predicted"/>
<evidence type="ECO:0000313" key="3">
    <source>
        <dbReference type="EMBL" id="OGK47475.1"/>
    </source>
</evidence>
<evidence type="ECO:0000313" key="4">
    <source>
        <dbReference type="Proteomes" id="UP000177141"/>
    </source>
</evidence>
<reference evidence="3 4" key="1">
    <citation type="journal article" date="2016" name="Nat. Commun.">
        <title>Thousands of microbial genomes shed light on interconnected biogeochemical processes in an aquifer system.</title>
        <authorList>
            <person name="Anantharaman K."/>
            <person name="Brown C.T."/>
            <person name="Hug L.A."/>
            <person name="Sharon I."/>
            <person name="Castelle C.J."/>
            <person name="Probst A.J."/>
            <person name="Thomas B.C."/>
            <person name="Singh A."/>
            <person name="Wilkins M.J."/>
            <person name="Karaoz U."/>
            <person name="Brodie E.L."/>
            <person name="Williams K.H."/>
            <person name="Hubbard S.S."/>
            <person name="Banfield J.F."/>
        </authorList>
    </citation>
    <scope>NUCLEOTIDE SEQUENCE [LARGE SCALE GENOMIC DNA]</scope>
</reference>
<dbReference type="AlphaFoldDB" id="A0A1F7IVW2"/>
<dbReference type="EMBL" id="MGAL01000031">
    <property type="protein sequence ID" value="OGK47475.1"/>
    <property type="molecule type" value="Genomic_DNA"/>
</dbReference>
<dbReference type="STRING" id="1802061.A3A93_04555"/>
<evidence type="ECO:0008006" key="5">
    <source>
        <dbReference type="Google" id="ProtNLM"/>
    </source>
</evidence>
<comment type="caution">
    <text evidence="3">The sequence shown here is derived from an EMBL/GenBank/DDBJ whole genome shotgun (WGS) entry which is preliminary data.</text>
</comment>
<evidence type="ECO:0000256" key="1">
    <source>
        <dbReference type="SAM" id="Coils"/>
    </source>
</evidence>
<organism evidence="3 4">
    <name type="scientific">Candidatus Roizmanbacteria bacterium RIFCSPLOWO2_01_FULL_38_12</name>
    <dbReference type="NCBI Taxonomy" id="1802061"/>
    <lineage>
        <taxon>Bacteria</taxon>
        <taxon>Candidatus Roizmaniibacteriota</taxon>
    </lineage>
</organism>
<feature type="compositionally biased region" description="Acidic residues" evidence="2">
    <location>
        <begin position="31"/>
        <end position="40"/>
    </location>
</feature>
<sequence>MAKKLFSFFIAFIIALTIFTGSFFVSYAQEQPEDQTEEQSTDQSDSQAKGDLQKKIDEFEKKLSELRNQKDTLSSQIQYMDTQIYLTGLRVQETNAKIEKTEFEIGKLDDWIGDLDVSLDELSKTMIERITASYKNRKASVIDIVFDSKSASDIVNKLKYYEVARESNKKVLLEVQEAKSNYEEQKELREKKKEELDSLHKTLVVQEEDLTNQQEAKRDLLERTQSDEKTYQQLLERAKAEYAAIQQIVAGVGTETYIRNVTKGDTIASLISGPSCNSSGEHLHFIVKEGDNVVDPFTKLKQVDSVNDSNGDPFNPSGSWDWPLPPTIELHQGYGETWFVRAYGWYRFHNGIDITGTSSGVQAVADGKLYHGSYSGFNGCALPYVKVVHNDSNISTFYLHVNY</sequence>
<feature type="region of interest" description="Disordered" evidence="2">
    <location>
        <begin position="30"/>
        <end position="50"/>
    </location>
</feature>
<accession>A0A1F7IVW2</accession>
<protein>
    <recommendedName>
        <fullName evidence="5">Peptidase M23 domain-containing protein</fullName>
    </recommendedName>
</protein>
<feature type="coiled-coil region" evidence="1">
    <location>
        <begin position="161"/>
        <end position="241"/>
    </location>
</feature>
<dbReference type="Proteomes" id="UP000177141">
    <property type="component" value="Unassembled WGS sequence"/>
</dbReference>